<dbReference type="Proteomes" id="UP000321479">
    <property type="component" value="Chromosome"/>
</dbReference>
<dbReference type="EMBL" id="CP042436">
    <property type="protein sequence ID" value="QEC61666.1"/>
    <property type="molecule type" value="Genomic_DNA"/>
</dbReference>
<dbReference type="InterPro" id="IPR024072">
    <property type="entry name" value="DHFR-like_dom_sf"/>
</dbReference>
<organism evidence="2 3">
    <name type="scientific">Mucilaginibacter ginsenosidivorans</name>
    <dbReference type="NCBI Taxonomy" id="398053"/>
    <lineage>
        <taxon>Bacteria</taxon>
        <taxon>Pseudomonadati</taxon>
        <taxon>Bacteroidota</taxon>
        <taxon>Sphingobacteriia</taxon>
        <taxon>Sphingobacteriales</taxon>
        <taxon>Sphingobacteriaceae</taxon>
        <taxon>Mucilaginibacter</taxon>
    </lineage>
</organism>
<gene>
    <name evidence="2" type="ORF">FRZ54_03395</name>
</gene>
<dbReference type="KEGG" id="mgin:FRZ54_03395"/>
<proteinExistence type="predicted"/>
<dbReference type="InterPro" id="IPR002734">
    <property type="entry name" value="RibDG_C"/>
</dbReference>
<keyword evidence="3" id="KW-1185">Reference proteome</keyword>
<name>A0A5B8UT88_9SPHI</name>
<sequence>MGKIVSLINTTPDGFVDSQYVIADAEFHEFVHGLLADSSTVAFGKNSFALFQTIWPAILEKEGQPESQLRMARELTDMPKAVYSSTLKTTTWSNSSIVNTIDVNKMNTFKKEGQKGLLTIGSPGLVAALTQMKLVDDYYFCIQPVIAGSGSVRFFDKISLDARRPLKFVDSKLLRSGVMIIHYQRAI</sequence>
<evidence type="ECO:0000313" key="3">
    <source>
        <dbReference type="Proteomes" id="UP000321479"/>
    </source>
</evidence>
<dbReference type="OrthoDB" id="195113at2"/>
<dbReference type="AlphaFoldDB" id="A0A5B8UT88"/>
<evidence type="ECO:0000313" key="2">
    <source>
        <dbReference type="EMBL" id="QEC61666.1"/>
    </source>
</evidence>
<dbReference type="RefSeq" id="WP_147030243.1">
    <property type="nucleotide sequence ID" value="NZ_CP042436.1"/>
</dbReference>
<evidence type="ECO:0000259" key="1">
    <source>
        <dbReference type="Pfam" id="PF01872"/>
    </source>
</evidence>
<protein>
    <recommendedName>
        <fullName evidence="1">Bacterial bifunctional deaminase-reductase C-terminal domain-containing protein</fullName>
    </recommendedName>
</protein>
<dbReference type="SUPFAM" id="SSF53597">
    <property type="entry name" value="Dihydrofolate reductase-like"/>
    <property type="match status" value="1"/>
</dbReference>
<dbReference type="GO" id="GO:0008703">
    <property type="term" value="F:5-amino-6-(5-phosphoribosylamino)uracil reductase activity"/>
    <property type="evidence" value="ECO:0007669"/>
    <property type="project" value="InterPro"/>
</dbReference>
<accession>A0A5B8UT88</accession>
<reference evidence="2 3" key="1">
    <citation type="journal article" date="2017" name="Curr. Microbiol.">
        <title>Mucilaginibacter ginsenosidivorans sp. nov., Isolated from Soil of Ginseng Field.</title>
        <authorList>
            <person name="Kim M.M."/>
            <person name="Siddiqi M.Z."/>
            <person name="Im W.T."/>
        </authorList>
    </citation>
    <scope>NUCLEOTIDE SEQUENCE [LARGE SCALE GENOMIC DNA]</scope>
    <source>
        <strain evidence="2 3">Gsoil 3017</strain>
    </source>
</reference>
<dbReference type="Gene3D" id="3.40.430.10">
    <property type="entry name" value="Dihydrofolate Reductase, subunit A"/>
    <property type="match status" value="1"/>
</dbReference>
<feature type="domain" description="Bacterial bifunctional deaminase-reductase C-terminal" evidence="1">
    <location>
        <begin position="22"/>
        <end position="178"/>
    </location>
</feature>
<dbReference type="Pfam" id="PF01872">
    <property type="entry name" value="RibD_C"/>
    <property type="match status" value="1"/>
</dbReference>
<dbReference type="GO" id="GO:0009231">
    <property type="term" value="P:riboflavin biosynthetic process"/>
    <property type="evidence" value="ECO:0007669"/>
    <property type="project" value="InterPro"/>
</dbReference>